<protein>
    <submittedName>
        <fullName evidence="7">RNA polymerase sigma24 factor</fullName>
    </submittedName>
</protein>
<dbReference type="GO" id="GO:0006352">
    <property type="term" value="P:DNA-templated transcription initiation"/>
    <property type="evidence" value="ECO:0007669"/>
    <property type="project" value="InterPro"/>
</dbReference>
<name>A0A8J3VGA0_9ACTN</name>
<dbReference type="GO" id="GO:0003677">
    <property type="term" value="F:DNA binding"/>
    <property type="evidence" value="ECO:0007669"/>
    <property type="project" value="UniProtKB-KW"/>
</dbReference>
<evidence type="ECO:0000256" key="4">
    <source>
        <dbReference type="ARBA" id="ARBA00023125"/>
    </source>
</evidence>
<dbReference type="Pfam" id="PF08281">
    <property type="entry name" value="Sigma70_r4_2"/>
    <property type="match status" value="1"/>
</dbReference>
<feature type="domain" description="RNA polymerase sigma factor 70 region 4 type 2" evidence="6">
    <location>
        <begin position="95"/>
        <end position="144"/>
    </location>
</feature>
<comment type="similarity">
    <text evidence="1">Belongs to the sigma-70 factor family. ECF subfamily.</text>
</comment>
<evidence type="ECO:0000259" key="6">
    <source>
        <dbReference type="Pfam" id="PF08281"/>
    </source>
</evidence>
<keyword evidence="5" id="KW-0804">Transcription</keyword>
<dbReference type="GO" id="GO:0016987">
    <property type="term" value="F:sigma factor activity"/>
    <property type="evidence" value="ECO:0007669"/>
    <property type="project" value="UniProtKB-KW"/>
</dbReference>
<dbReference type="InterPro" id="IPR013324">
    <property type="entry name" value="RNA_pol_sigma_r3/r4-like"/>
</dbReference>
<dbReference type="PANTHER" id="PTHR43133">
    <property type="entry name" value="RNA POLYMERASE ECF-TYPE SIGMA FACTO"/>
    <property type="match status" value="1"/>
</dbReference>
<dbReference type="Gene3D" id="1.10.1740.10">
    <property type="match status" value="1"/>
</dbReference>
<keyword evidence="3" id="KW-0731">Sigma factor</keyword>
<evidence type="ECO:0000256" key="1">
    <source>
        <dbReference type="ARBA" id="ARBA00010641"/>
    </source>
</evidence>
<dbReference type="InterPro" id="IPR039425">
    <property type="entry name" value="RNA_pol_sigma-70-like"/>
</dbReference>
<reference evidence="7" key="1">
    <citation type="submission" date="2021-01" db="EMBL/GenBank/DDBJ databases">
        <title>Whole genome shotgun sequence of Rhizocola hellebori NBRC 109834.</title>
        <authorList>
            <person name="Komaki H."/>
            <person name="Tamura T."/>
        </authorList>
    </citation>
    <scope>NUCLEOTIDE SEQUENCE</scope>
    <source>
        <strain evidence="7">NBRC 109834</strain>
    </source>
</reference>
<evidence type="ECO:0000256" key="3">
    <source>
        <dbReference type="ARBA" id="ARBA00023082"/>
    </source>
</evidence>
<dbReference type="InterPro" id="IPR013325">
    <property type="entry name" value="RNA_pol_sigma_r2"/>
</dbReference>
<dbReference type="EMBL" id="BONY01000024">
    <property type="protein sequence ID" value="GIH06129.1"/>
    <property type="molecule type" value="Genomic_DNA"/>
</dbReference>
<dbReference type="SUPFAM" id="SSF88659">
    <property type="entry name" value="Sigma3 and sigma4 domains of RNA polymerase sigma factors"/>
    <property type="match status" value="1"/>
</dbReference>
<dbReference type="Proteomes" id="UP000612899">
    <property type="component" value="Unassembled WGS sequence"/>
</dbReference>
<keyword evidence="8" id="KW-1185">Reference proteome</keyword>
<evidence type="ECO:0000313" key="8">
    <source>
        <dbReference type="Proteomes" id="UP000612899"/>
    </source>
</evidence>
<dbReference type="InterPro" id="IPR013249">
    <property type="entry name" value="RNA_pol_sigma70_r4_t2"/>
</dbReference>
<gene>
    <name evidence="7" type="ORF">Rhe02_41960</name>
</gene>
<dbReference type="PANTHER" id="PTHR43133:SF8">
    <property type="entry name" value="RNA POLYMERASE SIGMA FACTOR HI_1459-RELATED"/>
    <property type="match status" value="1"/>
</dbReference>
<dbReference type="Gene3D" id="1.10.10.10">
    <property type="entry name" value="Winged helix-like DNA-binding domain superfamily/Winged helix DNA-binding domain"/>
    <property type="match status" value="1"/>
</dbReference>
<evidence type="ECO:0000256" key="2">
    <source>
        <dbReference type="ARBA" id="ARBA00023015"/>
    </source>
</evidence>
<comment type="caution">
    <text evidence="7">The sequence shown here is derived from an EMBL/GenBank/DDBJ whole genome shotgun (WGS) entry which is preliminary data.</text>
</comment>
<evidence type="ECO:0000313" key="7">
    <source>
        <dbReference type="EMBL" id="GIH06129.1"/>
    </source>
</evidence>
<dbReference type="CDD" id="cd06171">
    <property type="entry name" value="Sigma70_r4"/>
    <property type="match status" value="1"/>
</dbReference>
<dbReference type="AlphaFoldDB" id="A0A8J3VGA0"/>
<dbReference type="InterPro" id="IPR036388">
    <property type="entry name" value="WH-like_DNA-bd_sf"/>
</dbReference>
<sequence length="155" mass="17548">MVFEEFYRLHADRLHRALALTLGDHHLAREATDEAMARAYLHWARVSNYDNPGGWVYRVGLNWATSWWRRFGREHPVPDPPSAVNVAGPGGHLALDLLATLPVRLRSVIVCRLLLQLSTAETASVLDLAQGTVKSRLSRGIEALRTIYLRTEQER</sequence>
<keyword evidence="4" id="KW-0238">DNA-binding</keyword>
<proteinExistence type="inferred from homology"/>
<evidence type="ECO:0000256" key="5">
    <source>
        <dbReference type="ARBA" id="ARBA00023163"/>
    </source>
</evidence>
<keyword evidence="2" id="KW-0805">Transcription regulation</keyword>
<dbReference type="SUPFAM" id="SSF88946">
    <property type="entry name" value="Sigma2 domain of RNA polymerase sigma factors"/>
    <property type="match status" value="1"/>
</dbReference>
<accession>A0A8J3VGA0</accession>
<organism evidence="7 8">
    <name type="scientific">Rhizocola hellebori</name>
    <dbReference type="NCBI Taxonomy" id="1392758"/>
    <lineage>
        <taxon>Bacteria</taxon>
        <taxon>Bacillati</taxon>
        <taxon>Actinomycetota</taxon>
        <taxon>Actinomycetes</taxon>
        <taxon>Micromonosporales</taxon>
        <taxon>Micromonosporaceae</taxon>
        <taxon>Rhizocola</taxon>
    </lineage>
</organism>